<keyword evidence="2" id="KW-1185">Reference proteome</keyword>
<dbReference type="AlphaFoldDB" id="A0AAP5M4U4"/>
<accession>A0AAP5M4U4</accession>
<comment type="caution">
    <text evidence="1">The sequence shown here is derived from an EMBL/GenBank/DDBJ whole genome shotgun (WGS) entry which is preliminary data.</text>
</comment>
<sequence>MKLIISNLDLALLSLYWLGGENDTVIVLRGDGKLLSQDFAERLVDLAWDKIARFCASRGYKCAYLYAESQNNHPKRYSIPAELAVEAMIGDSLQNNEYLIGSSVEPETTVEPETILTIPEEELSIGWLERSPLPTYINAIRTQCKFYANPKALATQGKPPEDFLNGNAYDLNDPDELDRRTSLIAAGERLRNYEYEGWRWFFDADAGRFRLKKMYFISNFRLLQSFNGVPCWLGQVLQASELVMTRL</sequence>
<dbReference type="CDD" id="cd00130">
    <property type="entry name" value="PAS"/>
    <property type="match status" value="1"/>
</dbReference>
<evidence type="ECO:0000313" key="1">
    <source>
        <dbReference type="EMBL" id="MDR9895176.1"/>
    </source>
</evidence>
<organism evidence="1 2">
    <name type="scientific">Aetokthonos hydrillicola Thurmond2011</name>
    <dbReference type="NCBI Taxonomy" id="2712845"/>
    <lineage>
        <taxon>Bacteria</taxon>
        <taxon>Bacillati</taxon>
        <taxon>Cyanobacteriota</taxon>
        <taxon>Cyanophyceae</taxon>
        <taxon>Nostocales</taxon>
        <taxon>Hapalosiphonaceae</taxon>
        <taxon>Aetokthonos</taxon>
    </lineage>
</organism>
<dbReference type="RefSeq" id="WP_208338742.1">
    <property type="nucleotide sequence ID" value="NZ_CAWQFN010000191.1"/>
</dbReference>
<proteinExistence type="predicted"/>
<gene>
    <name evidence="1" type="ORF">G7B40_011440</name>
</gene>
<evidence type="ECO:0000313" key="2">
    <source>
        <dbReference type="Proteomes" id="UP000667802"/>
    </source>
</evidence>
<dbReference type="InterPro" id="IPR000014">
    <property type="entry name" value="PAS"/>
</dbReference>
<name>A0AAP5M4U4_9CYAN</name>
<reference evidence="2" key="1">
    <citation type="journal article" date="2021" name="Science">
        <title>Hunting the eagle killer: A cyanobacterial neurotoxin causes vacuolar myelinopathy.</title>
        <authorList>
            <person name="Breinlinger S."/>
            <person name="Phillips T.J."/>
            <person name="Haram B.N."/>
            <person name="Mares J."/>
            <person name="Martinez Yerena J.A."/>
            <person name="Hrouzek P."/>
            <person name="Sobotka R."/>
            <person name="Henderson W.M."/>
            <person name="Schmieder P."/>
            <person name="Williams S.M."/>
            <person name="Lauderdale J.D."/>
            <person name="Wilde H.D."/>
            <person name="Gerrin W."/>
            <person name="Kust A."/>
            <person name="Washington J.W."/>
            <person name="Wagner C."/>
            <person name="Geier B."/>
            <person name="Liebeke M."/>
            <person name="Enke H."/>
            <person name="Niedermeyer T.H.J."/>
            <person name="Wilde S.B."/>
        </authorList>
    </citation>
    <scope>NUCLEOTIDE SEQUENCE [LARGE SCALE GENOMIC DNA]</scope>
    <source>
        <strain evidence="2">Thurmond2011</strain>
    </source>
</reference>
<dbReference type="EMBL" id="JAALHA020000004">
    <property type="protein sequence ID" value="MDR9895176.1"/>
    <property type="molecule type" value="Genomic_DNA"/>
</dbReference>
<protein>
    <submittedName>
        <fullName evidence="1">Uncharacterized protein</fullName>
    </submittedName>
</protein>
<dbReference type="Proteomes" id="UP000667802">
    <property type="component" value="Unassembled WGS sequence"/>
</dbReference>